<protein>
    <recommendedName>
        <fullName evidence="2">DUF2231 domain-containing protein</fullName>
    </recommendedName>
</protein>
<keyword evidence="1" id="KW-0812">Transmembrane</keyword>
<evidence type="ECO:0000313" key="4">
    <source>
        <dbReference type="EMBL" id="TNC50680.1"/>
    </source>
</evidence>
<accession>A0A5C4MJT7</accession>
<dbReference type="EMBL" id="VDFR01000012">
    <property type="protein sequence ID" value="TNC50680.1"/>
    <property type="molecule type" value="Genomic_DNA"/>
</dbReference>
<dbReference type="Pfam" id="PF09990">
    <property type="entry name" value="DUF2231"/>
    <property type="match status" value="1"/>
</dbReference>
<feature type="transmembrane region" description="Helical" evidence="1">
    <location>
        <begin position="40"/>
        <end position="60"/>
    </location>
</feature>
<keyword evidence="1" id="KW-0472">Membrane</keyword>
<dbReference type="RefSeq" id="WP_139087279.1">
    <property type="nucleotide sequence ID" value="NZ_VDFR01000012.1"/>
</dbReference>
<proteinExistence type="predicted"/>
<keyword evidence="1" id="KW-1133">Transmembrane helix</keyword>
<evidence type="ECO:0000259" key="2">
    <source>
        <dbReference type="Pfam" id="PF09990"/>
    </source>
</evidence>
<dbReference type="AlphaFoldDB" id="A0A5C4MJT7"/>
<dbReference type="Proteomes" id="UP000306740">
    <property type="component" value="Unassembled WGS sequence"/>
</dbReference>
<evidence type="ECO:0000313" key="3">
    <source>
        <dbReference type="EMBL" id="TNC42908.1"/>
    </source>
</evidence>
<reference evidence="3 5" key="1">
    <citation type="submission" date="2019-05" db="EMBL/GenBank/DDBJ databases">
        <title>Mumia sp. nov., isolated from the intestinal contents of plateau pika (Ochotona curzoniae) in the Qinghai-Tibet plateau of China.</title>
        <authorList>
            <person name="Tian Z."/>
        </authorList>
    </citation>
    <scope>NUCLEOTIDE SEQUENCE [LARGE SCALE GENOMIC DNA]</scope>
    <source>
        <strain evidence="5">527</strain>
        <strain evidence="3">Z527</strain>
    </source>
</reference>
<organism evidence="3 5">
    <name type="scientific">Mumia zhuanghuii</name>
    <dbReference type="NCBI Taxonomy" id="2585211"/>
    <lineage>
        <taxon>Bacteria</taxon>
        <taxon>Bacillati</taxon>
        <taxon>Actinomycetota</taxon>
        <taxon>Actinomycetes</taxon>
        <taxon>Propionibacteriales</taxon>
        <taxon>Nocardioidaceae</taxon>
        <taxon>Mumia</taxon>
    </lineage>
</organism>
<feature type="transmembrane region" description="Helical" evidence="1">
    <location>
        <begin position="12"/>
        <end position="34"/>
    </location>
</feature>
<feature type="transmembrane region" description="Helical" evidence="1">
    <location>
        <begin position="90"/>
        <end position="109"/>
    </location>
</feature>
<dbReference type="EMBL" id="VDFR01000090">
    <property type="protein sequence ID" value="TNC42908.1"/>
    <property type="molecule type" value="Genomic_DNA"/>
</dbReference>
<dbReference type="OrthoDB" id="3830771at2"/>
<comment type="caution">
    <text evidence="3">The sequence shown here is derived from an EMBL/GenBank/DDBJ whole genome shotgun (WGS) entry which is preliminary data.</text>
</comment>
<name>A0A5C4MJT7_9ACTN</name>
<feature type="domain" description="DUF2231" evidence="2">
    <location>
        <begin position="7"/>
        <end position="147"/>
    </location>
</feature>
<dbReference type="InterPro" id="IPR019251">
    <property type="entry name" value="DUF2231_TM"/>
</dbReference>
<sequence>MFDIIDGVPLHPLFLHVPLVLIPLTALLTLAFLVPRWRWWLRWPMAVLAVVAAAATYATVQSGEKLRERIGASGEIGAAIDVHETWGKRLLIAAVVLAVLAVIAALVATRTAGTAATVAALLLAVSGVVAAWITYETGDRGSRAVWCPTGVSSGEVASLEECLRT</sequence>
<feature type="transmembrane region" description="Helical" evidence="1">
    <location>
        <begin position="115"/>
        <end position="135"/>
    </location>
</feature>
<gene>
    <name evidence="4" type="ORF">FHE65_03380</name>
    <name evidence="3" type="ORF">FHE65_19920</name>
</gene>
<evidence type="ECO:0000256" key="1">
    <source>
        <dbReference type="SAM" id="Phobius"/>
    </source>
</evidence>
<evidence type="ECO:0000313" key="5">
    <source>
        <dbReference type="Proteomes" id="UP000306740"/>
    </source>
</evidence>